<evidence type="ECO:0000256" key="1">
    <source>
        <dbReference type="ARBA" id="ARBA00022490"/>
    </source>
</evidence>
<dbReference type="PANTHER" id="PTHR33867">
    <property type="entry name" value="RIBOSOME MATURATION FACTOR RIMP"/>
    <property type="match status" value="1"/>
</dbReference>
<reference evidence="6 7" key="1">
    <citation type="submission" date="2020-03" db="EMBL/GenBank/DDBJ databases">
        <title>Weissella sp. nov., isolated from Cybister lewisianus.</title>
        <authorList>
            <person name="Hyun D.-W."/>
            <person name="Bae J.-W."/>
        </authorList>
    </citation>
    <scope>NUCLEOTIDE SEQUENCE [LARGE SCALE GENOMIC DNA]</scope>
    <source>
        <strain evidence="6 7">HDW19</strain>
    </source>
</reference>
<evidence type="ECO:0000313" key="6">
    <source>
        <dbReference type="EMBL" id="QIL50964.1"/>
    </source>
</evidence>
<dbReference type="Pfam" id="PF17384">
    <property type="entry name" value="DUF150_C"/>
    <property type="match status" value="1"/>
</dbReference>
<sequence length="227" mass="25750">MTEIIEKVRDVIEPVLDEQGYMLWAIEYEQMDGDMVLRTLVDRKSGAITMDDLVHLTEIIGELIDTIQPDPFPAAYMLDVSSPGAERPLSQMRDYEWALHQKIVITLKDTKANTNDLAGELIELKENGVIIRQTIKNKNVLTPVAWSEIQGSKLALVQDRSLNTDEDFNWALNKLVQVSTYQKIDGEKVFKGELVDFDSDQLVIENEDQTFVVPRNAIAKARQVSTD</sequence>
<evidence type="ECO:0000259" key="4">
    <source>
        <dbReference type="Pfam" id="PF02576"/>
    </source>
</evidence>
<evidence type="ECO:0000256" key="3">
    <source>
        <dbReference type="HAMAP-Rule" id="MF_01077"/>
    </source>
</evidence>
<evidence type="ECO:0000259" key="5">
    <source>
        <dbReference type="Pfam" id="PF17384"/>
    </source>
</evidence>
<dbReference type="Pfam" id="PF02576">
    <property type="entry name" value="RimP_N"/>
    <property type="match status" value="1"/>
</dbReference>
<comment type="subcellular location">
    <subcellularLocation>
        <location evidence="3">Cytoplasm</location>
    </subcellularLocation>
</comment>
<dbReference type="InterPro" id="IPR036847">
    <property type="entry name" value="RimP_C_sf"/>
</dbReference>
<gene>
    <name evidence="3" type="primary">rimP</name>
    <name evidence="6" type="ORF">G7084_06305</name>
</gene>
<dbReference type="RefSeq" id="WP_166011078.1">
    <property type="nucleotide sequence ID" value="NZ_CP049888.1"/>
</dbReference>
<dbReference type="SUPFAM" id="SSF75420">
    <property type="entry name" value="YhbC-like, N-terminal domain"/>
    <property type="match status" value="1"/>
</dbReference>
<keyword evidence="2 3" id="KW-0690">Ribosome biogenesis</keyword>
<dbReference type="HAMAP" id="MF_01077">
    <property type="entry name" value="RimP"/>
    <property type="match status" value="1"/>
</dbReference>
<dbReference type="CDD" id="cd01734">
    <property type="entry name" value="YlxS_C"/>
    <property type="match status" value="1"/>
</dbReference>
<dbReference type="Proteomes" id="UP000500741">
    <property type="component" value="Chromosome"/>
</dbReference>
<keyword evidence="1 3" id="KW-0963">Cytoplasm</keyword>
<keyword evidence="7" id="KW-1185">Reference proteome</keyword>
<dbReference type="GO" id="GO:0006412">
    <property type="term" value="P:translation"/>
    <property type="evidence" value="ECO:0007669"/>
    <property type="project" value="TreeGrafter"/>
</dbReference>
<dbReference type="GO" id="GO:0005829">
    <property type="term" value="C:cytosol"/>
    <property type="evidence" value="ECO:0007669"/>
    <property type="project" value="TreeGrafter"/>
</dbReference>
<dbReference type="InterPro" id="IPR028998">
    <property type="entry name" value="RimP_C"/>
</dbReference>
<dbReference type="EMBL" id="CP049888">
    <property type="protein sequence ID" value="QIL50964.1"/>
    <property type="molecule type" value="Genomic_DNA"/>
</dbReference>
<feature type="domain" description="Ribosome maturation factor RimP N-terminal" evidence="4">
    <location>
        <begin position="12"/>
        <end position="86"/>
    </location>
</feature>
<dbReference type="InterPro" id="IPR028989">
    <property type="entry name" value="RimP_N"/>
</dbReference>
<evidence type="ECO:0000313" key="7">
    <source>
        <dbReference type="Proteomes" id="UP000500741"/>
    </source>
</evidence>
<dbReference type="KEGG" id="wco:G7084_06305"/>
<dbReference type="AlphaFoldDB" id="A0A6G8B0X7"/>
<dbReference type="InterPro" id="IPR003728">
    <property type="entry name" value="Ribosome_maturation_RimP"/>
</dbReference>
<proteinExistence type="inferred from homology"/>
<comment type="function">
    <text evidence="3">Required for maturation of 30S ribosomal subunits.</text>
</comment>
<name>A0A6G8B0X7_9LACO</name>
<protein>
    <recommendedName>
        <fullName evidence="3">Ribosome maturation factor RimP</fullName>
    </recommendedName>
</protein>
<dbReference type="PANTHER" id="PTHR33867:SF1">
    <property type="entry name" value="RIBOSOME MATURATION FACTOR RIMP"/>
    <property type="match status" value="1"/>
</dbReference>
<dbReference type="SUPFAM" id="SSF74942">
    <property type="entry name" value="YhbC-like, C-terminal domain"/>
    <property type="match status" value="2"/>
</dbReference>
<feature type="domain" description="Ribosome maturation factor RimP C-terminal" evidence="5">
    <location>
        <begin position="162"/>
        <end position="222"/>
    </location>
</feature>
<organism evidence="6 7">
    <name type="scientific">Weissella coleopterorum</name>
    <dbReference type="NCBI Taxonomy" id="2714949"/>
    <lineage>
        <taxon>Bacteria</taxon>
        <taxon>Bacillati</taxon>
        <taxon>Bacillota</taxon>
        <taxon>Bacilli</taxon>
        <taxon>Lactobacillales</taxon>
        <taxon>Lactobacillaceae</taxon>
        <taxon>Weissella</taxon>
    </lineage>
</organism>
<dbReference type="InterPro" id="IPR035956">
    <property type="entry name" value="RimP_N_sf"/>
</dbReference>
<evidence type="ECO:0000256" key="2">
    <source>
        <dbReference type="ARBA" id="ARBA00022517"/>
    </source>
</evidence>
<dbReference type="Gene3D" id="3.30.300.70">
    <property type="entry name" value="RimP-like superfamily, N-terminal"/>
    <property type="match status" value="1"/>
</dbReference>
<dbReference type="Gene3D" id="2.30.30.180">
    <property type="entry name" value="Ribosome maturation factor RimP, C-terminal domain"/>
    <property type="match status" value="1"/>
</dbReference>
<dbReference type="GO" id="GO:0000028">
    <property type="term" value="P:ribosomal small subunit assembly"/>
    <property type="evidence" value="ECO:0007669"/>
    <property type="project" value="TreeGrafter"/>
</dbReference>
<comment type="similarity">
    <text evidence="3">Belongs to the RimP family.</text>
</comment>
<accession>A0A6G8B0X7</accession>